<evidence type="ECO:0000313" key="2">
    <source>
        <dbReference type="Proteomes" id="UP000887013"/>
    </source>
</evidence>
<dbReference type="Proteomes" id="UP000887013">
    <property type="component" value="Unassembled WGS sequence"/>
</dbReference>
<keyword evidence="2" id="KW-1185">Reference proteome</keyword>
<protein>
    <submittedName>
        <fullName evidence="1">Uncharacterized protein</fullName>
    </submittedName>
</protein>
<dbReference type="AlphaFoldDB" id="A0A8X6T2C5"/>
<name>A0A8X6T2C5_NEPPI</name>
<dbReference type="EMBL" id="BMAW01096635">
    <property type="protein sequence ID" value="GFS75599.1"/>
    <property type="molecule type" value="Genomic_DNA"/>
</dbReference>
<reference evidence="1" key="1">
    <citation type="submission" date="2020-08" db="EMBL/GenBank/DDBJ databases">
        <title>Multicomponent nature underlies the extraordinary mechanical properties of spider dragline silk.</title>
        <authorList>
            <person name="Kono N."/>
            <person name="Nakamura H."/>
            <person name="Mori M."/>
            <person name="Yoshida Y."/>
            <person name="Ohtoshi R."/>
            <person name="Malay A.D."/>
            <person name="Moran D.A.P."/>
            <person name="Tomita M."/>
            <person name="Numata K."/>
            <person name="Arakawa K."/>
        </authorList>
    </citation>
    <scope>NUCLEOTIDE SEQUENCE</scope>
</reference>
<sequence>MTYIDSTYFTYDFRTMRYLLTGVIRVLTHDTQYFESQLKLFSSESSTEPQSTRGEDFRAMKYQLSGVIRVLIRDIQVQLPAKSCRAG</sequence>
<organism evidence="1 2">
    <name type="scientific">Nephila pilipes</name>
    <name type="common">Giant wood spider</name>
    <name type="synonym">Nephila maculata</name>
    <dbReference type="NCBI Taxonomy" id="299642"/>
    <lineage>
        <taxon>Eukaryota</taxon>
        <taxon>Metazoa</taxon>
        <taxon>Ecdysozoa</taxon>
        <taxon>Arthropoda</taxon>
        <taxon>Chelicerata</taxon>
        <taxon>Arachnida</taxon>
        <taxon>Araneae</taxon>
        <taxon>Araneomorphae</taxon>
        <taxon>Entelegynae</taxon>
        <taxon>Araneoidea</taxon>
        <taxon>Nephilidae</taxon>
        <taxon>Nephila</taxon>
    </lineage>
</organism>
<gene>
    <name evidence="1" type="ORF">NPIL_684641</name>
</gene>
<evidence type="ECO:0000313" key="1">
    <source>
        <dbReference type="EMBL" id="GFS75599.1"/>
    </source>
</evidence>
<accession>A0A8X6T2C5</accession>
<proteinExistence type="predicted"/>
<comment type="caution">
    <text evidence="1">The sequence shown here is derived from an EMBL/GenBank/DDBJ whole genome shotgun (WGS) entry which is preliminary data.</text>
</comment>